<dbReference type="EMBL" id="BAAAFD010000003">
    <property type="protein sequence ID" value="GAA0855981.1"/>
    <property type="molecule type" value="Genomic_DNA"/>
</dbReference>
<organism evidence="6 7">
    <name type="scientific">Aliiglaciecola litoralis</name>
    <dbReference type="NCBI Taxonomy" id="582857"/>
    <lineage>
        <taxon>Bacteria</taxon>
        <taxon>Pseudomonadati</taxon>
        <taxon>Pseudomonadota</taxon>
        <taxon>Gammaproteobacteria</taxon>
        <taxon>Alteromonadales</taxon>
        <taxon>Alteromonadaceae</taxon>
        <taxon>Aliiglaciecola</taxon>
    </lineage>
</organism>
<keyword evidence="7" id="KW-1185">Reference proteome</keyword>
<feature type="transmembrane region" description="Helical" evidence="5">
    <location>
        <begin position="96"/>
        <end position="123"/>
    </location>
</feature>
<dbReference type="PANTHER" id="PTHR10361">
    <property type="entry name" value="SODIUM-BILE ACID COTRANSPORTER"/>
    <property type="match status" value="1"/>
</dbReference>
<proteinExistence type="predicted"/>
<keyword evidence="3 5" id="KW-1133">Transmembrane helix</keyword>
<evidence type="ECO:0000256" key="3">
    <source>
        <dbReference type="ARBA" id="ARBA00022989"/>
    </source>
</evidence>
<dbReference type="RefSeq" id="WP_343858540.1">
    <property type="nucleotide sequence ID" value="NZ_BAAAFD010000003.1"/>
</dbReference>
<sequence>MQDSALTQLVLPLLIVLIMFGMGLSLVVADFARVIKMPKAILAGLAGQILLMPLLAFAVALFFELSAELAIGLMILAACPGGTMSNVICHIAKANLALSVTLTALSTLICVFTTPVIIALAVAHFSQTQITDFSIVSSTVALIVITLLPLSLGLFIRHKFSTTSLYLVPYFRRFSAVFVVLMIIAICIEERNTLLSSFSSVFMATLALNLLAIGIGLLLGWLTRLSAIDGVTLGIEVGIQNAALAIVIGVSLLKHPDYAISAGVYGVTMYIGSLLLAMLAKKD</sequence>
<dbReference type="Proteomes" id="UP001500359">
    <property type="component" value="Unassembled WGS sequence"/>
</dbReference>
<dbReference type="PANTHER" id="PTHR10361:SF24">
    <property type="entry name" value="P3 PROTEIN"/>
    <property type="match status" value="1"/>
</dbReference>
<dbReference type="InterPro" id="IPR002657">
    <property type="entry name" value="BilAc:Na_symport/Acr3"/>
</dbReference>
<gene>
    <name evidence="6" type="ORF">GCM10009114_16310</name>
</gene>
<evidence type="ECO:0000313" key="6">
    <source>
        <dbReference type="EMBL" id="GAA0855981.1"/>
    </source>
</evidence>
<feature type="transmembrane region" description="Helical" evidence="5">
    <location>
        <begin position="69"/>
        <end position="89"/>
    </location>
</feature>
<protein>
    <submittedName>
        <fullName evidence="6">Bile acid:sodium symporter family protein</fullName>
    </submittedName>
</protein>
<reference evidence="7" key="1">
    <citation type="journal article" date="2019" name="Int. J. Syst. Evol. Microbiol.">
        <title>The Global Catalogue of Microorganisms (GCM) 10K type strain sequencing project: providing services to taxonomists for standard genome sequencing and annotation.</title>
        <authorList>
            <consortium name="The Broad Institute Genomics Platform"/>
            <consortium name="The Broad Institute Genome Sequencing Center for Infectious Disease"/>
            <person name="Wu L."/>
            <person name="Ma J."/>
        </authorList>
    </citation>
    <scope>NUCLEOTIDE SEQUENCE [LARGE SCALE GENOMIC DNA]</scope>
    <source>
        <strain evidence="7">JCM 15896</strain>
    </source>
</reference>
<feature type="transmembrane region" description="Helical" evidence="5">
    <location>
        <begin position="6"/>
        <end position="28"/>
    </location>
</feature>
<feature type="transmembrane region" description="Helical" evidence="5">
    <location>
        <begin position="258"/>
        <end position="280"/>
    </location>
</feature>
<dbReference type="InterPro" id="IPR038770">
    <property type="entry name" value="Na+/solute_symporter_sf"/>
</dbReference>
<feature type="transmembrane region" description="Helical" evidence="5">
    <location>
        <begin position="135"/>
        <end position="158"/>
    </location>
</feature>
<comment type="caution">
    <text evidence="6">The sequence shown here is derived from an EMBL/GenBank/DDBJ whole genome shotgun (WGS) entry which is preliminary data.</text>
</comment>
<evidence type="ECO:0000256" key="5">
    <source>
        <dbReference type="SAM" id="Phobius"/>
    </source>
</evidence>
<evidence type="ECO:0000256" key="1">
    <source>
        <dbReference type="ARBA" id="ARBA00004141"/>
    </source>
</evidence>
<feature type="transmembrane region" description="Helical" evidence="5">
    <location>
        <begin position="170"/>
        <end position="188"/>
    </location>
</feature>
<keyword evidence="2 5" id="KW-0812">Transmembrane</keyword>
<comment type="subcellular location">
    <subcellularLocation>
        <location evidence="1">Membrane</location>
        <topology evidence="1">Multi-pass membrane protein</topology>
    </subcellularLocation>
</comment>
<dbReference type="Pfam" id="PF01758">
    <property type="entry name" value="SBF"/>
    <property type="match status" value="1"/>
</dbReference>
<evidence type="ECO:0000256" key="4">
    <source>
        <dbReference type="ARBA" id="ARBA00023136"/>
    </source>
</evidence>
<name>A0ABP3WVP0_9ALTE</name>
<accession>A0ABP3WVP0</accession>
<dbReference type="InterPro" id="IPR004710">
    <property type="entry name" value="Bilac:Na_transpt"/>
</dbReference>
<evidence type="ECO:0000313" key="7">
    <source>
        <dbReference type="Proteomes" id="UP001500359"/>
    </source>
</evidence>
<evidence type="ECO:0000256" key="2">
    <source>
        <dbReference type="ARBA" id="ARBA00022692"/>
    </source>
</evidence>
<feature type="transmembrane region" description="Helical" evidence="5">
    <location>
        <begin position="233"/>
        <end position="252"/>
    </location>
</feature>
<keyword evidence="4 5" id="KW-0472">Membrane</keyword>
<dbReference type="Gene3D" id="1.20.1530.20">
    <property type="match status" value="1"/>
</dbReference>
<feature type="transmembrane region" description="Helical" evidence="5">
    <location>
        <begin position="200"/>
        <end position="221"/>
    </location>
</feature>
<feature type="transmembrane region" description="Helical" evidence="5">
    <location>
        <begin position="40"/>
        <end position="63"/>
    </location>
</feature>